<gene>
    <name evidence="10" type="ORF">R9X50_00049600</name>
</gene>
<dbReference type="AlphaFoldDB" id="A0AAQ3M0R9"/>
<dbReference type="Pfam" id="PF03650">
    <property type="entry name" value="MPC"/>
    <property type="match status" value="1"/>
</dbReference>
<evidence type="ECO:0000256" key="6">
    <source>
        <dbReference type="ARBA" id="ARBA00022989"/>
    </source>
</evidence>
<dbReference type="EMBL" id="CP138580">
    <property type="protein sequence ID" value="WPG97715.1"/>
    <property type="molecule type" value="Genomic_DNA"/>
</dbReference>
<reference evidence="10 11" key="1">
    <citation type="submission" date="2023-11" db="EMBL/GenBank/DDBJ databases">
        <title>An acidophilic fungus is an integral part of prey digestion in a carnivorous sundew plant.</title>
        <authorList>
            <person name="Tsai I.J."/>
        </authorList>
    </citation>
    <scope>NUCLEOTIDE SEQUENCE [LARGE SCALE GENOMIC DNA]</scope>
    <source>
        <strain evidence="10">169a</strain>
    </source>
</reference>
<evidence type="ECO:0000256" key="8">
    <source>
        <dbReference type="ARBA" id="ARBA00023136"/>
    </source>
</evidence>
<keyword evidence="5 9" id="KW-0999">Mitochondrion inner membrane</keyword>
<dbReference type="Proteomes" id="UP001303373">
    <property type="component" value="Chromosome 1"/>
</dbReference>
<comment type="subcellular location">
    <subcellularLocation>
        <location evidence="1 9">Mitochondrion inner membrane</location>
        <topology evidence="1 9">Multi-pass membrane protein</topology>
    </subcellularLocation>
</comment>
<dbReference type="PANTHER" id="PTHR14154">
    <property type="entry name" value="UPF0041 BRAIN PROTEIN 44-RELATED"/>
    <property type="match status" value="1"/>
</dbReference>
<keyword evidence="7 9" id="KW-0496">Mitochondrion</keyword>
<keyword evidence="6" id="KW-1133">Transmembrane helix</keyword>
<keyword evidence="3 9" id="KW-0813">Transport</keyword>
<protein>
    <recommendedName>
        <fullName evidence="9">Mitochondrial pyruvate carrier</fullName>
    </recommendedName>
</protein>
<dbReference type="GO" id="GO:0006850">
    <property type="term" value="P:pyruvate import into mitochondria"/>
    <property type="evidence" value="ECO:0007669"/>
    <property type="project" value="InterPro"/>
</dbReference>
<dbReference type="InterPro" id="IPR005336">
    <property type="entry name" value="MPC"/>
</dbReference>
<comment type="function">
    <text evidence="9">Mediates the uptake of pyruvate into mitochondria.</text>
</comment>
<proteinExistence type="inferred from homology"/>
<evidence type="ECO:0000313" key="11">
    <source>
        <dbReference type="Proteomes" id="UP001303373"/>
    </source>
</evidence>
<evidence type="ECO:0000256" key="5">
    <source>
        <dbReference type="ARBA" id="ARBA00022792"/>
    </source>
</evidence>
<evidence type="ECO:0000256" key="1">
    <source>
        <dbReference type="ARBA" id="ARBA00004448"/>
    </source>
</evidence>
<keyword evidence="11" id="KW-1185">Reference proteome</keyword>
<keyword evidence="8" id="KW-0472">Membrane</keyword>
<evidence type="ECO:0000256" key="4">
    <source>
        <dbReference type="ARBA" id="ARBA00022692"/>
    </source>
</evidence>
<organism evidence="10 11">
    <name type="scientific">Acrodontium crateriforme</name>
    <dbReference type="NCBI Taxonomy" id="150365"/>
    <lineage>
        <taxon>Eukaryota</taxon>
        <taxon>Fungi</taxon>
        <taxon>Dikarya</taxon>
        <taxon>Ascomycota</taxon>
        <taxon>Pezizomycotina</taxon>
        <taxon>Dothideomycetes</taxon>
        <taxon>Dothideomycetidae</taxon>
        <taxon>Mycosphaerellales</taxon>
        <taxon>Teratosphaeriaceae</taxon>
        <taxon>Acrodontium</taxon>
    </lineage>
</organism>
<accession>A0AAQ3M0R9</accession>
<comment type="similarity">
    <text evidence="2 9">Belongs to the mitochondrial pyruvate carrier (MPC) (TC 2.A.105) family.</text>
</comment>
<dbReference type="GO" id="GO:0005743">
    <property type="term" value="C:mitochondrial inner membrane"/>
    <property type="evidence" value="ECO:0007669"/>
    <property type="project" value="UniProtKB-SubCell"/>
</dbReference>
<evidence type="ECO:0000256" key="7">
    <source>
        <dbReference type="ARBA" id="ARBA00023128"/>
    </source>
</evidence>
<keyword evidence="4" id="KW-0812">Transmembrane</keyword>
<evidence type="ECO:0000256" key="9">
    <source>
        <dbReference type="RuleBase" id="RU363100"/>
    </source>
</evidence>
<evidence type="ECO:0000313" key="10">
    <source>
        <dbReference type="EMBL" id="WPG97715.1"/>
    </source>
</evidence>
<sequence>MAARFGFRAAQQTFRQPATRINFQSNLRFNGQRRLNQTAAENATQAPPQSGFAKLWNSPVGPKTVHFWAPIMKWGLVLAGAADFARPADQLSLSQNAALMATGLIWTRWCFVIKPQNLFLASVNFLLFCVGATQVGRVLNYQSSQKGQTVTQEVASAAKEQAGKLEEAVDSAKAKLTK</sequence>
<evidence type="ECO:0000256" key="2">
    <source>
        <dbReference type="ARBA" id="ARBA00006416"/>
    </source>
</evidence>
<name>A0AAQ3M0R9_9PEZI</name>
<evidence type="ECO:0000256" key="3">
    <source>
        <dbReference type="ARBA" id="ARBA00022448"/>
    </source>
</evidence>